<dbReference type="AlphaFoldDB" id="A0A0F8ZVT3"/>
<protein>
    <recommendedName>
        <fullName evidence="2">N-acetyltransferase domain-containing protein</fullName>
    </recommendedName>
</protein>
<dbReference type="EMBL" id="LAZR01049271">
    <property type="protein sequence ID" value="KKK90040.1"/>
    <property type="molecule type" value="Genomic_DNA"/>
</dbReference>
<reference evidence="1" key="1">
    <citation type="journal article" date="2015" name="Nature">
        <title>Complex archaea that bridge the gap between prokaryotes and eukaryotes.</title>
        <authorList>
            <person name="Spang A."/>
            <person name="Saw J.H."/>
            <person name="Jorgensen S.L."/>
            <person name="Zaremba-Niedzwiedzka K."/>
            <person name="Martijn J."/>
            <person name="Lind A.E."/>
            <person name="van Eijk R."/>
            <person name="Schleper C."/>
            <person name="Guy L."/>
            <person name="Ettema T.J."/>
        </authorList>
    </citation>
    <scope>NUCLEOTIDE SEQUENCE</scope>
</reference>
<sequence length="140" mass="15376">GFKNMLAGSSPETLHGTGDSRGNHGVVAWRYTTAQDIVAFYQGALKPTLRVITVTLDSKPVGIIGVSREGGIGKYFSEYKDELKPYLRSITVMRAIKASMEFVKDYPGPVYAMAGHKEGARILTRLGFTHVHGDLFAWLN</sequence>
<feature type="non-terminal residue" evidence="1">
    <location>
        <position position="1"/>
    </location>
</feature>
<accession>A0A0F8ZVT3</accession>
<evidence type="ECO:0000313" key="1">
    <source>
        <dbReference type="EMBL" id="KKK90040.1"/>
    </source>
</evidence>
<gene>
    <name evidence="1" type="ORF">LCGC14_2727050</name>
</gene>
<name>A0A0F8ZVT3_9ZZZZ</name>
<organism evidence="1">
    <name type="scientific">marine sediment metagenome</name>
    <dbReference type="NCBI Taxonomy" id="412755"/>
    <lineage>
        <taxon>unclassified sequences</taxon>
        <taxon>metagenomes</taxon>
        <taxon>ecological metagenomes</taxon>
    </lineage>
</organism>
<comment type="caution">
    <text evidence="1">The sequence shown here is derived from an EMBL/GenBank/DDBJ whole genome shotgun (WGS) entry which is preliminary data.</text>
</comment>
<proteinExistence type="predicted"/>
<evidence type="ECO:0008006" key="2">
    <source>
        <dbReference type="Google" id="ProtNLM"/>
    </source>
</evidence>